<dbReference type="PANTHER" id="PTHR44688">
    <property type="entry name" value="DNA-BINDING TRANSCRIPTIONAL ACTIVATOR DEVR_DOSR"/>
    <property type="match status" value="1"/>
</dbReference>
<proteinExistence type="predicted"/>
<dbReference type="Proteomes" id="UP000251993">
    <property type="component" value="Chromosome"/>
</dbReference>
<dbReference type="InterPro" id="IPR000792">
    <property type="entry name" value="Tscrpt_reg_LuxR_C"/>
</dbReference>
<dbReference type="KEGG" id="run:DR864_22065"/>
<evidence type="ECO:0000256" key="3">
    <source>
        <dbReference type="ARBA" id="ARBA00023163"/>
    </source>
</evidence>
<organism evidence="5 6">
    <name type="scientific">Runella rosea</name>
    <dbReference type="NCBI Taxonomy" id="2259595"/>
    <lineage>
        <taxon>Bacteria</taxon>
        <taxon>Pseudomonadati</taxon>
        <taxon>Bacteroidota</taxon>
        <taxon>Cytophagia</taxon>
        <taxon>Cytophagales</taxon>
        <taxon>Spirosomataceae</taxon>
        <taxon>Runella</taxon>
    </lineage>
</organism>
<dbReference type="CDD" id="cd06170">
    <property type="entry name" value="LuxR_C_like"/>
    <property type="match status" value="1"/>
</dbReference>
<feature type="domain" description="HTH luxR-type" evidence="4">
    <location>
        <begin position="20"/>
        <end position="85"/>
    </location>
</feature>
<dbReference type="Pfam" id="PF00196">
    <property type="entry name" value="GerE"/>
    <property type="match status" value="1"/>
</dbReference>
<dbReference type="AlphaFoldDB" id="A0A344TNM4"/>
<dbReference type="PANTHER" id="PTHR44688:SF16">
    <property type="entry name" value="DNA-BINDING TRANSCRIPTIONAL ACTIVATOR DEVR_DOSR"/>
    <property type="match status" value="1"/>
</dbReference>
<evidence type="ECO:0000313" key="6">
    <source>
        <dbReference type="Proteomes" id="UP000251993"/>
    </source>
</evidence>
<keyword evidence="2" id="KW-0238">DNA-binding</keyword>
<keyword evidence="3" id="KW-0804">Transcription</keyword>
<dbReference type="SMART" id="SM00421">
    <property type="entry name" value="HTH_LUXR"/>
    <property type="match status" value="1"/>
</dbReference>
<dbReference type="GO" id="GO:0003677">
    <property type="term" value="F:DNA binding"/>
    <property type="evidence" value="ECO:0007669"/>
    <property type="project" value="UniProtKB-KW"/>
</dbReference>
<evidence type="ECO:0000259" key="4">
    <source>
        <dbReference type="PROSITE" id="PS50043"/>
    </source>
</evidence>
<dbReference type="Gene3D" id="1.10.10.10">
    <property type="entry name" value="Winged helix-like DNA-binding domain superfamily/Winged helix DNA-binding domain"/>
    <property type="match status" value="1"/>
</dbReference>
<dbReference type="PROSITE" id="PS50043">
    <property type="entry name" value="HTH_LUXR_2"/>
    <property type="match status" value="1"/>
</dbReference>
<dbReference type="RefSeq" id="WP_114069009.1">
    <property type="nucleotide sequence ID" value="NZ_CP030850.1"/>
</dbReference>
<name>A0A344TNM4_9BACT</name>
<dbReference type="EMBL" id="CP030850">
    <property type="protein sequence ID" value="AXE20245.1"/>
    <property type="molecule type" value="Genomic_DNA"/>
</dbReference>
<dbReference type="OrthoDB" id="9807565at2"/>
<dbReference type="PROSITE" id="PS00622">
    <property type="entry name" value="HTH_LUXR_1"/>
    <property type="match status" value="1"/>
</dbReference>
<keyword evidence="1" id="KW-0805">Transcription regulation</keyword>
<sequence length="96" mass="11102">MTAKQQPEYFEELDALEIFLLRNNTLLTHQELKVLYAAMSGKTNAEIAEELCCSIATVKTHKNHIIRKLGLKGKEGFRRYLLKMAHIGFKEKRNQP</sequence>
<dbReference type="SUPFAM" id="SSF46894">
    <property type="entry name" value="C-terminal effector domain of the bipartite response regulators"/>
    <property type="match status" value="1"/>
</dbReference>
<evidence type="ECO:0000313" key="5">
    <source>
        <dbReference type="EMBL" id="AXE20245.1"/>
    </source>
</evidence>
<gene>
    <name evidence="5" type="ORF">DR864_22065</name>
</gene>
<dbReference type="InterPro" id="IPR016032">
    <property type="entry name" value="Sig_transdc_resp-reg_C-effctor"/>
</dbReference>
<dbReference type="InterPro" id="IPR036388">
    <property type="entry name" value="WH-like_DNA-bd_sf"/>
</dbReference>
<reference evidence="5 6" key="1">
    <citation type="submission" date="2018-07" db="EMBL/GenBank/DDBJ databases">
        <title>Genome sequencing of Runella.</title>
        <authorList>
            <person name="Baek M.-G."/>
            <person name="Yi H."/>
        </authorList>
    </citation>
    <scope>NUCLEOTIDE SEQUENCE [LARGE SCALE GENOMIC DNA]</scope>
    <source>
        <strain evidence="5 6">HYN0085</strain>
    </source>
</reference>
<dbReference type="PRINTS" id="PR00038">
    <property type="entry name" value="HTHLUXR"/>
</dbReference>
<evidence type="ECO:0000256" key="1">
    <source>
        <dbReference type="ARBA" id="ARBA00023015"/>
    </source>
</evidence>
<accession>A0A344TNM4</accession>
<keyword evidence="6" id="KW-1185">Reference proteome</keyword>
<dbReference type="GO" id="GO:0006355">
    <property type="term" value="P:regulation of DNA-templated transcription"/>
    <property type="evidence" value="ECO:0007669"/>
    <property type="project" value="InterPro"/>
</dbReference>
<protein>
    <recommendedName>
        <fullName evidence="4">HTH luxR-type domain-containing protein</fullName>
    </recommendedName>
</protein>
<evidence type="ECO:0000256" key="2">
    <source>
        <dbReference type="ARBA" id="ARBA00023125"/>
    </source>
</evidence>